<gene>
    <name evidence="1" type="ORF">PMIN01_11455</name>
</gene>
<dbReference type="EMBL" id="WJXW01000014">
    <property type="protein sequence ID" value="KAF9730586.1"/>
    <property type="molecule type" value="Genomic_DNA"/>
</dbReference>
<comment type="caution">
    <text evidence="1">The sequence shown here is derived from an EMBL/GenBank/DDBJ whole genome shotgun (WGS) entry which is preliminary data.</text>
</comment>
<dbReference type="Proteomes" id="UP000756921">
    <property type="component" value="Unassembled WGS sequence"/>
</dbReference>
<evidence type="ECO:0000313" key="2">
    <source>
        <dbReference type="Proteomes" id="UP000756921"/>
    </source>
</evidence>
<keyword evidence="2" id="KW-1185">Reference proteome</keyword>
<protein>
    <submittedName>
        <fullName evidence="1">Uncharacterized protein</fullName>
    </submittedName>
</protein>
<dbReference type="AlphaFoldDB" id="A0A9P6KLF0"/>
<name>A0A9P6KLF0_9PLEO</name>
<organism evidence="1 2">
    <name type="scientific">Paraphaeosphaeria minitans</name>
    <dbReference type="NCBI Taxonomy" id="565426"/>
    <lineage>
        <taxon>Eukaryota</taxon>
        <taxon>Fungi</taxon>
        <taxon>Dikarya</taxon>
        <taxon>Ascomycota</taxon>
        <taxon>Pezizomycotina</taxon>
        <taxon>Dothideomycetes</taxon>
        <taxon>Pleosporomycetidae</taxon>
        <taxon>Pleosporales</taxon>
        <taxon>Massarineae</taxon>
        <taxon>Didymosphaeriaceae</taxon>
        <taxon>Paraphaeosphaeria</taxon>
    </lineage>
</organism>
<sequence length="126" mass="14537">MGGLFLCENFTTREAIPEVTDEFRARCERGKTWRKTSDRLLQATNSRDLWLLVETLSDSSVWVRQGKDACQLRTSALEAETDSESGVEGTQNTMRRRQYRGGYEEALVWTLSRLLPERGEFEKTLL</sequence>
<evidence type="ECO:0000313" key="1">
    <source>
        <dbReference type="EMBL" id="KAF9730586.1"/>
    </source>
</evidence>
<proteinExistence type="predicted"/>
<reference evidence="1" key="1">
    <citation type="journal article" date="2020" name="Mol. Plant Microbe Interact.">
        <title>Genome Sequence of the Biocontrol Agent Coniothyrium minitans strain Conio (IMI 134523).</title>
        <authorList>
            <person name="Patel D."/>
            <person name="Shittu T.A."/>
            <person name="Baroncelli R."/>
            <person name="Muthumeenakshi S."/>
            <person name="Osborne T.H."/>
            <person name="Janganan T.K."/>
            <person name="Sreenivasaprasad S."/>
        </authorList>
    </citation>
    <scope>NUCLEOTIDE SEQUENCE</scope>
    <source>
        <strain evidence="1">Conio</strain>
    </source>
</reference>
<accession>A0A9P6KLF0</accession>